<dbReference type="PROSITE" id="PS50865">
    <property type="entry name" value="ZF_MYND_2"/>
    <property type="match status" value="1"/>
</dbReference>
<proteinExistence type="predicted"/>
<dbReference type="AlphaFoldDB" id="A0A4Y9Y4R8"/>
<comment type="caution">
    <text evidence="6">The sequence shown here is derived from an EMBL/GenBank/DDBJ whole genome shotgun (WGS) entry which is preliminary data.</text>
</comment>
<evidence type="ECO:0000259" key="5">
    <source>
        <dbReference type="PROSITE" id="PS50865"/>
    </source>
</evidence>
<dbReference type="EMBL" id="SEOQ01000769">
    <property type="protein sequence ID" value="TFY57180.1"/>
    <property type="molecule type" value="Genomic_DNA"/>
</dbReference>
<accession>A0A4Y9Y4R8</accession>
<keyword evidence="2 4" id="KW-0863">Zinc-finger</keyword>
<name>A0A4Y9Y4R8_9AGAM</name>
<keyword evidence="1" id="KW-0479">Metal-binding</keyword>
<feature type="domain" description="MYND-type" evidence="5">
    <location>
        <begin position="291"/>
        <end position="330"/>
    </location>
</feature>
<evidence type="ECO:0000256" key="4">
    <source>
        <dbReference type="PROSITE-ProRule" id="PRU00134"/>
    </source>
</evidence>
<sequence length="332" mass="37835">VRYPFPIIGSQHKARLARTSLYIEVIVPVSGPFKADGMKMNPFPVILRGHVAGPWSIHHVNLTRMPVLDVKAKDLHSWLNPHVGSMLSTRERSLRKKHQNDDLMNLKDALIKILLCASGIQTGPPRRLFALYDDATNNCDTLLFISDVRYDLHSHTVVCDGYVLPLQHDLMQKIERDFNKLVTSHGGPIRIPAYGDTMRAWKQLLPAFVERCRSWHHRDDCEYVLQERIPLTEEMEQDPLCSCGRGKDIEGMNKEVPWKKFAPYVTRLALSPLFAVSYLESVGRDPAAHKCSMCRVKGKPKLMACKACKKVRYCSAACQKKDWKAHRPKCTP</sequence>
<keyword evidence="3" id="KW-0862">Zinc</keyword>
<dbReference type="GO" id="GO:0008270">
    <property type="term" value="F:zinc ion binding"/>
    <property type="evidence" value="ECO:0007669"/>
    <property type="project" value="UniProtKB-KW"/>
</dbReference>
<evidence type="ECO:0000313" key="6">
    <source>
        <dbReference type="EMBL" id="TFY57180.1"/>
    </source>
</evidence>
<dbReference type="Proteomes" id="UP000298327">
    <property type="component" value="Unassembled WGS sequence"/>
</dbReference>
<evidence type="ECO:0000256" key="1">
    <source>
        <dbReference type="ARBA" id="ARBA00022723"/>
    </source>
</evidence>
<dbReference type="Pfam" id="PF01753">
    <property type="entry name" value="zf-MYND"/>
    <property type="match status" value="1"/>
</dbReference>
<dbReference type="Gene3D" id="6.10.140.2220">
    <property type="match status" value="1"/>
</dbReference>
<gene>
    <name evidence="6" type="ORF">EVG20_g8639</name>
</gene>
<evidence type="ECO:0000256" key="2">
    <source>
        <dbReference type="ARBA" id="ARBA00022771"/>
    </source>
</evidence>
<evidence type="ECO:0000313" key="7">
    <source>
        <dbReference type="Proteomes" id="UP000298327"/>
    </source>
</evidence>
<keyword evidence="7" id="KW-1185">Reference proteome</keyword>
<protein>
    <recommendedName>
        <fullName evidence="5">MYND-type domain-containing protein</fullName>
    </recommendedName>
</protein>
<reference evidence="6 7" key="1">
    <citation type="submission" date="2019-02" db="EMBL/GenBank/DDBJ databases">
        <title>Genome sequencing of the rare red list fungi Dentipellis fragilis.</title>
        <authorList>
            <person name="Buettner E."/>
            <person name="Kellner H."/>
        </authorList>
    </citation>
    <scope>NUCLEOTIDE SEQUENCE [LARGE SCALE GENOMIC DNA]</scope>
    <source>
        <strain evidence="6 7">DSM 105465</strain>
    </source>
</reference>
<dbReference type="OrthoDB" id="432970at2759"/>
<dbReference type="SUPFAM" id="SSF144232">
    <property type="entry name" value="HIT/MYND zinc finger-like"/>
    <property type="match status" value="1"/>
</dbReference>
<organism evidence="6 7">
    <name type="scientific">Dentipellis fragilis</name>
    <dbReference type="NCBI Taxonomy" id="205917"/>
    <lineage>
        <taxon>Eukaryota</taxon>
        <taxon>Fungi</taxon>
        <taxon>Dikarya</taxon>
        <taxon>Basidiomycota</taxon>
        <taxon>Agaricomycotina</taxon>
        <taxon>Agaricomycetes</taxon>
        <taxon>Russulales</taxon>
        <taxon>Hericiaceae</taxon>
        <taxon>Dentipellis</taxon>
    </lineage>
</organism>
<dbReference type="STRING" id="205917.A0A4Y9Y4R8"/>
<feature type="non-terminal residue" evidence="6">
    <location>
        <position position="1"/>
    </location>
</feature>
<evidence type="ECO:0000256" key="3">
    <source>
        <dbReference type="ARBA" id="ARBA00022833"/>
    </source>
</evidence>
<dbReference type="InterPro" id="IPR002893">
    <property type="entry name" value="Znf_MYND"/>
</dbReference>